<dbReference type="EMBL" id="DWYC01000051">
    <property type="protein sequence ID" value="HJB56974.1"/>
    <property type="molecule type" value="Genomic_DNA"/>
</dbReference>
<proteinExistence type="predicted"/>
<gene>
    <name evidence="2" type="ORF">H9714_05435</name>
</gene>
<dbReference type="SUPFAM" id="SSF55315">
    <property type="entry name" value="L30e-like"/>
    <property type="match status" value="1"/>
</dbReference>
<dbReference type="Pfam" id="PF01248">
    <property type="entry name" value="Ribosomal_L7Ae"/>
    <property type="match status" value="1"/>
</dbReference>
<evidence type="ECO:0000259" key="1">
    <source>
        <dbReference type="Pfam" id="PF01248"/>
    </source>
</evidence>
<reference evidence="2" key="2">
    <citation type="submission" date="2021-04" db="EMBL/GenBank/DDBJ databases">
        <authorList>
            <person name="Gilroy R."/>
        </authorList>
    </citation>
    <scope>NUCLEOTIDE SEQUENCE</scope>
    <source>
        <strain evidence="2">CHK189-11263</strain>
    </source>
</reference>
<dbReference type="Gene3D" id="3.30.1330.30">
    <property type="match status" value="1"/>
</dbReference>
<feature type="domain" description="Ribosomal protein eL8/eL30/eS12/Gadd45" evidence="1">
    <location>
        <begin position="6"/>
        <end position="77"/>
    </location>
</feature>
<evidence type="ECO:0000313" key="2">
    <source>
        <dbReference type="EMBL" id="HJB56974.1"/>
    </source>
</evidence>
<organism evidence="2 3">
    <name type="scientific">Candidatus Flavonifractor intestinipullorum</name>
    <dbReference type="NCBI Taxonomy" id="2838587"/>
    <lineage>
        <taxon>Bacteria</taxon>
        <taxon>Bacillati</taxon>
        <taxon>Bacillota</taxon>
        <taxon>Clostridia</taxon>
        <taxon>Eubacteriales</taxon>
        <taxon>Oscillospiraceae</taxon>
        <taxon>Flavonifractor</taxon>
    </lineage>
</organism>
<accession>A0A9D2MB33</accession>
<comment type="caution">
    <text evidence="2">The sequence shown here is derived from an EMBL/GenBank/DDBJ whole genome shotgun (WGS) entry which is preliminary data.</text>
</comment>
<protein>
    <submittedName>
        <fullName evidence="2">Ribosomal L7Ae/L30e/S12e/Gadd45 family protein</fullName>
    </submittedName>
</protein>
<dbReference type="Proteomes" id="UP000824208">
    <property type="component" value="Unassembled WGS sequence"/>
</dbReference>
<dbReference type="AlphaFoldDB" id="A0A9D2MB33"/>
<sequence length="80" mass="8624">MLNELKNGRKVVGAKQTRRALGDGSAQRVYLAMDADPRVVEPVETMCRERGVPVERVERMKDLGSACGIAVGSAVAALLR</sequence>
<dbReference type="InterPro" id="IPR004038">
    <property type="entry name" value="Ribosomal_eL8/eL30/eS12/Gad45"/>
</dbReference>
<dbReference type="InterPro" id="IPR029064">
    <property type="entry name" value="Ribosomal_eL30-like_sf"/>
</dbReference>
<evidence type="ECO:0000313" key="3">
    <source>
        <dbReference type="Proteomes" id="UP000824208"/>
    </source>
</evidence>
<name>A0A9D2MB33_9FIRM</name>
<reference evidence="2" key="1">
    <citation type="journal article" date="2021" name="PeerJ">
        <title>Extensive microbial diversity within the chicken gut microbiome revealed by metagenomics and culture.</title>
        <authorList>
            <person name="Gilroy R."/>
            <person name="Ravi A."/>
            <person name="Getino M."/>
            <person name="Pursley I."/>
            <person name="Horton D.L."/>
            <person name="Alikhan N.F."/>
            <person name="Baker D."/>
            <person name="Gharbi K."/>
            <person name="Hall N."/>
            <person name="Watson M."/>
            <person name="Adriaenssens E.M."/>
            <person name="Foster-Nyarko E."/>
            <person name="Jarju S."/>
            <person name="Secka A."/>
            <person name="Antonio M."/>
            <person name="Oren A."/>
            <person name="Chaudhuri R.R."/>
            <person name="La Ragione R."/>
            <person name="Hildebrand F."/>
            <person name="Pallen M.J."/>
        </authorList>
    </citation>
    <scope>NUCLEOTIDE SEQUENCE</scope>
    <source>
        <strain evidence="2">CHK189-11263</strain>
    </source>
</reference>